<name>A0A7V8FKZ1_9BURK</name>
<feature type="transmembrane region" description="Helical" evidence="1">
    <location>
        <begin position="333"/>
        <end position="351"/>
    </location>
</feature>
<dbReference type="Pfam" id="PF00873">
    <property type="entry name" value="ACR_tran"/>
    <property type="match status" value="1"/>
</dbReference>
<keyword evidence="1" id="KW-0472">Membrane</keyword>
<dbReference type="Gene3D" id="3.30.2090.10">
    <property type="entry name" value="Multidrug efflux transporter AcrB TolC docking domain, DN and DC subdomains"/>
    <property type="match status" value="1"/>
</dbReference>
<dbReference type="PANTHER" id="PTHR32063">
    <property type="match status" value="1"/>
</dbReference>
<comment type="caution">
    <text evidence="2">The sequence shown here is derived from an EMBL/GenBank/DDBJ whole genome shotgun (WGS) entry which is preliminary data.</text>
</comment>
<organism evidence="2 3">
    <name type="scientific">Paracidovorax wautersii</name>
    <dbReference type="NCBI Taxonomy" id="1177982"/>
    <lineage>
        <taxon>Bacteria</taxon>
        <taxon>Pseudomonadati</taxon>
        <taxon>Pseudomonadota</taxon>
        <taxon>Betaproteobacteria</taxon>
        <taxon>Burkholderiales</taxon>
        <taxon>Comamonadaceae</taxon>
        <taxon>Paracidovorax</taxon>
    </lineage>
</organism>
<evidence type="ECO:0000256" key="1">
    <source>
        <dbReference type="SAM" id="Phobius"/>
    </source>
</evidence>
<dbReference type="Gene3D" id="1.20.1640.10">
    <property type="entry name" value="Multidrug efflux transporter AcrB transmembrane domain"/>
    <property type="match status" value="1"/>
</dbReference>
<reference evidence="3" key="1">
    <citation type="journal article" date="2020" name="MBio">
        <title>Horizontal gene transfer to a defensive symbiont with a reduced genome amongst a multipartite beetle microbiome.</title>
        <authorList>
            <person name="Waterworth S.C."/>
            <person name="Florez L.V."/>
            <person name="Rees E.R."/>
            <person name="Hertweck C."/>
            <person name="Kaltenpoth M."/>
            <person name="Kwan J.C."/>
        </authorList>
    </citation>
    <scope>NUCLEOTIDE SEQUENCE [LARGE SCALE GENOMIC DNA]</scope>
</reference>
<dbReference type="InterPro" id="IPR001036">
    <property type="entry name" value="Acrflvin-R"/>
</dbReference>
<feature type="transmembrane region" description="Helical" evidence="1">
    <location>
        <begin position="358"/>
        <end position="379"/>
    </location>
</feature>
<dbReference type="EMBL" id="WNDQ01000074">
    <property type="protein sequence ID" value="KAF1018776.1"/>
    <property type="molecule type" value="Genomic_DNA"/>
</dbReference>
<proteinExistence type="predicted"/>
<dbReference type="GO" id="GO:0005886">
    <property type="term" value="C:plasma membrane"/>
    <property type="evidence" value="ECO:0007669"/>
    <property type="project" value="TreeGrafter"/>
</dbReference>
<feature type="transmembrane region" description="Helical" evidence="1">
    <location>
        <begin position="469"/>
        <end position="491"/>
    </location>
</feature>
<dbReference type="AlphaFoldDB" id="A0A7V8FKZ1"/>
<keyword evidence="1" id="KW-0812">Transmembrane</keyword>
<feature type="transmembrane region" description="Helical" evidence="1">
    <location>
        <begin position="428"/>
        <end position="449"/>
    </location>
</feature>
<dbReference type="Gene3D" id="3.30.70.1430">
    <property type="entry name" value="Multidrug efflux transporter AcrB pore domain"/>
    <property type="match status" value="1"/>
</dbReference>
<dbReference type="FunFam" id="3.30.70.1430:FF:000002">
    <property type="entry name" value="Efflux pump membrane transporter"/>
    <property type="match status" value="1"/>
</dbReference>
<accession>A0A7V8FKZ1</accession>
<dbReference type="Gene3D" id="3.30.70.1440">
    <property type="entry name" value="Multidrug efflux transporter AcrB pore domain"/>
    <property type="match status" value="1"/>
</dbReference>
<dbReference type="SUPFAM" id="SSF82714">
    <property type="entry name" value="Multidrug efflux transporter AcrB TolC docking domain, DN and DC subdomains"/>
    <property type="match status" value="1"/>
</dbReference>
<dbReference type="SUPFAM" id="SSF82866">
    <property type="entry name" value="Multidrug efflux transporter AcrB transmembrane domain"/>
    <property type="match status" value="1"/>
</dbReference>
<sequence length="515" mass="54899">MGVYAVLLAAVVFGFMKLPVGFLPDEDQGTLFVLVQLPPGATSARTDAVIRQVEHHLLEEQKDAVDGVFSVSGFSFAGSGQNTGLAFVKLKPWDQRKGEALSISGVSAKASAYFATIRDARVFAFAPPAVAELGNATGFDLMLQDRANLGHDALMQARNQLLATLSKDRRLVAVRPNGQEDTPEFRLEVDPHRAQAQGLSTSDINDTFSAAWGSSYVNDFIDKGRVKKVMLQADAPYRMMPEDIGRWFVRNSNGDMVPFTAFAKASWSSGSPRLERYNGVPSVEILGMAMPGQASSGQALAIVEDAVAKLPAGIGYEWTGLSRQEKASSGQTGLLYALSILIVFLCLAALYESWAVPFSVILVVPLGVLGALIGAILTWKMNDVYFQVGLLTTIGLASKNAILIVEFAKDLYERGMSLVDAALEAARLRLRPILMTSLAFVLGVVPLVLGSGAGAGAQNALGNAVVGGMLSGTLLSIFFVPLFFVLVLRLFKRKPAEPHAAASHPPAAQPASEGV</sequence>
<protein>
    <submittedName>
        <fullName evidence="2">Multidrug/solvent efflux pump membrane transporter MepB</fullName>
    </submittedName>
</protein>
<gene>
    <name evidence="2" type="primary">mepB</name>
    <name evidence="2" type="ORF">GAK30_03490</name>
</gene>
<keyword evidence="1" id="KW-1133">Transmembrane helix</keyword>
<dbReference type="FunFam" id="3.30.2090.10:FF:000002">
    <property type="entry name" value="Efflux pump membrane transporter"/>
    <property type="match status" value="1"/>
</dbReference>
<evidence type="ECO:0000313" key="3">
    <source>
        <dbReference type="Proteomes" id="UP000461670"/>
    </source>
</evidence>
<dbReference type="GO" id="GO:0042910">
    <property type="term" value="F:xenobiotic transmembrane transporter activity"/>
    <property type="evidence" value="ECO:0007669"/>
    <property type="project" value="TreeGrafter"/>
</dbReference>
<dbReference type="PANTHER" id="PTHR32063:SF13">
    <property type="entry name" value="MULTIDRUG EFFLUX PUMP SUBUNIT ACRB-RELATED"/>
    <property type="match status" value="1"/>
</dbReference>
<dbReference type="InterPro" id="IPR027463">
    <property type="entry name" value="AcrB_DN_DC_subdom"/>
</dbReference>
<dbReference type="SUPFAM" id="SSF82693">
    <property type="entry name" value="Multidrug efflux transporter AcrB pore domain, PN1, PN2, PC1 and PC2 subdomains"/>
    <property type="match status" value="1"/>
</dbReference>
<evidence type="ECO:0000313" key="2">
    <source>
        <dbReference type="EMBL" id="KAF1018776.1"/>
    </source>
</evidence>
<dbReference type="Proteomes" id="UP000461670">
    <property type="component" value="Unassembled WGS sequence"/>
</dbReference>
<dbReference type="PRINTS" id="PR00702">
    <property type="entry name" value="ACRIFLAVINRP"/>
</dbReference>